<organism evidence="5 6">
    <name type="scientific">Desulfocapsa sulfexigens (strain DSM 10523 / SB164P1)</name>
    <dbReference type="NCBI Taxonomy" id="1167006"/>
    <lineage>
        <taxon>Bacteria</taxon>
        <taxon>Pseudomonadati</taxon>
        <taxon>Thermodesulfobacteriota</taxon>
        <taxon>Desulfobulbia</taxon>
        <taxon>Desulfobulbales</taxon>
        <taxon>Desulfocapsaceae</taxon>
        <taxon>Desulfocapsa</taxon>
    </lineage>
</organism>
<evidence type="ECO:0000256" key="1">
    <source>
        <dbReference type="ARBA" id="ARBA00022723"/>
    </source>
</evidence>
<accession>M1PKQ1</accession>
<dbReference type="STRING" id="1167006.UWK_00468"/>
<dbReference type="eggNOG" id="COG1145">
    <property type="taxonomic scope" value="Bacteria"/>
</dbReference>
<dbReference type="Proteomes" id="UP000011721">
    <property type="component" value="Chromosome"/>
</dbReference>
<keyword evidence="2" id="KW-0408">Iron</keyword>
<dbReference type="InterPro" id="IPR007525">
    <property type="entry name" value="FrhB_FdhB_C"/>
</dbReference>
<dbReference type="PANTHER" id="PTHR31332">
    <property type="entry name" value="7-HYDROXYMETHYL CHLOROPHYLL A REDUCTASE, CHLOROPLASTIC"/>
    <property type="match status" value="1"/>
</dbReference>
<feature type="domain" description="4Fe-4S ferredoxin-type" evidence="4">
    <location>
        <begin position="27"/>
        <end position="56"/>
    </location>
</feature>
<evidence type="ECO:0000256" key="2">
    <source>
        <dbReference type="ARBA" id="ARBA00023004"/>
    </source>
</evidence>
<dbReference type="OrthoDB" id="3247493at2"/>
<dbReference type="Pfam" id="PF04422">
    <property type="entry name" value="FrhB_FdhB_N"/>
    <property type="match status" value="1"/>
</dbReference>
<dbReference type="HOGENOM" id="CLU_037958_3_1_7"/>
<keyword evidence="3" id="KW-0411">Iron-sulfur</keyword>
<proteinExistence type="predicted"/>
<sequence length="461" mass="51758">MITDTSSPLNTHPDSHVITTIDKSALPVAFFERDLCARTATCLGVCPENAISLDENYYPVLDETTCTACGKCREVCPGGQVNFEKLSQQSFGISDDFSFDGHCEEILVGHALDSSILEKATGGGIITALAIMLLESGEVDGCVVTRMRTDKPWMGEPFIATSREEILTSAGSRYTVIPLNKTLHTIRQQEGKYAIVGLPCHNHGLRNAMAQDEVLAARIKVIIGTFCGGTLEPVVVPELLRTKNIPLDSITNFEFRGGAWPGQMRAVFKDKPPQAVHYSNYKDGAYNYLIGIYLPRRCQVCYDGSNLFADIAVGDAWTRDESGKYKYNSQSRVFVRSDLGKRIIKKAVEREVLKLNDVTQDPSYKTHRMRTQRKGLNAPLRHARWQKKGIPVPQYDRPLPHASNWEKLTEILISMFLWTGQVPWLRYAITKTLTSKAMIPLIKLRLWRKKRKYLKRATSKG</sequence>
<evidence type="ECO:0000259" key="4">
    <source>
        <dbReference type="PROSITE" id="PS51379"/>
    </source>
</evidence>
<dbReference type="InterPro" id="IPR007516">
    <property type="entry name" value="Co_F420_Hydgase/DH_bsu_N"/>
</dbReference>
<feature type="domain" description="4Fe-4S ferredoxin-type" evidence="4">
    <location>
        <begin position="57"/>
        <end position="86"/>
    </location>
</feature>
<evidence type="ECO:0000256" key="3">
    <source>
        <dbReference type="ARBA" id="ARBA00023014"/>
    </source>
</evidence>
<dbReference type="Pfam" id="PF00037">
    <property type="entry name" value="Fer4"/>
    <property type="match status" value="1"/>
</dbReference>
<dbReference type="Gene3D" id="3.30.70.20">
    <property type="match status" value="1"/>
</dbReference>
<dbReference type="InterPro" id="IPR045220">
    <property type="entry name" value="FRHB/FDHB/HCAR-like"/>
</dbReference>
<dbReference type="SUPFAM" id="SSF54862">
    <property type="entry name" value="4Fe-4S ferredoxins"/>
    <property type="match status" value="1"/>
</dbReference>
<dbReference type="InterPro" id="IPR017900">
    <property type="entry name" value="4Fe4S_Fe_S_CS"/>
</dbReference>
<dbReference type="PROSITE" id="PS00198">
    <property type="entry name" value="4FE4S_FER_1"/>
    <property type="match status" value="1"/>
</dbReference>
<dbReference type="KEGG" id="dsf:UWK_00468"/>
<reference evidence="6" key="1">
    <citation type="journal article" date="2013" name="Stand. Genomic Sci.">
        <title>Complete genome sequence of Desulfocapsa sulfexigens, a marine deltaproteobacterium specialized in disproportionating inorganic sulfur compounds.</title>
        <authorList>
            <person name="Finster K.W."/>
            <person name="Kjeldsen K.U."/>
            <person name="Kube M."/>
            <person name="Reinhardt R."/>
            <person name="Mussmann M."/>
            <person name="Amann R."/>
            <person name="Schreiber L."/>
        </authorList>
    </citation>
    <scope>NUCLEOTIDE SEQUENCE [LARGE SCALE GENOMIC DNA]</scope>
    <source>
        <strain evidence="6">DSM 10523 / SB164P1</strain>
    </source>
</reference>
<dbReference type="PROSITE" id="PS51379">
    <property type="entry name" value="4FE4S_FER_2"/>
    <property type="match status" value="2"/>
</dbReference>
<protein>
    <submittedName>
        <fullName evidence="5">Coenzyme F420-reducing hydrogenase, beta subunit</fullName>
    </submittedName>
</protein>
<keyword evidence="6" id="KW-1185">Reference proteome</keyword>
<dbReference type="InterPro" id="IPR017896">
    <property type="entry name" value="4Fe4S_Fe-S-bd"/>
</dbReference>
<dbReference type="PANTHER" id="PTHR31332:SF0">
    <property type="entry name" value="7-HYDROXYMETHYL CHLOROPHYLL A REDUCTASE, CHLOROPLASTIC"/>
    <property type="match status" value="1"/>
</dbReference>
<dbReference type="GO" id="GO:0052592">
    <property type="term" value="F:oxidoreductase activity, acting on CH or CH2 groups, with an iron-sulfur protein as acceptor"/>
    <property type="evidence" value="ECO:0007669"/>
    <property type="project" value="TreeGrafter"/>
</dbReference>
<dbReference type="GO" id="GO:0051536">
    <property type="term" value="F:iron-sulfur cluster binding"/>
    <property type="evidence" value="ECO:0007669"/>
    <property type="project" value="UniProtKB-KW"/>
</dbReference>
<evidence type="ECO:0000313" key="6">
    <source>
        <dbReference type="Proteomes" id="UP000011721"/>
    </source>
</evidence>
<gene>
    <name evidence="5" type="ordered locus">UWK_00468</name>
</gene>
<dbReference type="EMBL" id="CP003985">
    <property type="protein sequence ID" value="AGF77051.1"/>
    <property type="molecule type" value="Genomic_DNA"/>
</dbReference>
<dbReference type="eggNOG" id="COG1035">
    <property type="taxonomic scope" value="Bacteria"/>
</dbReference>
<dbReference type="RefSeq" id="WP_015402749.1">
    <property type="nucleotide sequence ID" value="NC_020304.1"/>
</dbReference>
<dbReference type="AlphaFoldDB" id="M1PKQ1"/>
<dbReference type="GO" id="GO:0046872">
    <property type="term" value="F:metal ion binding"/>
    <property type="evidence" value="ECO:0007669"/>
    <property type="project" value="UniProtKB-KW"/>
</dbReference>
<dbReference type="Pfam" id="PF04432">
    <property type="entry name" value="FrhB_FdhB_C"/>
    <property type="match status" value="1"/>
</dbReference>
<evidence type="ECO:0000313" key="5">
    <source>
        <dbReference type="EMBL" id="AGF77051.1"/>
    </source>
</evidence>
<name>M1PKQ1_DESSD</name>
<keyword evidence="1" id="KW-0479">Metal-binding</keyword>